<gene>
    <name evidence="2" type="ORF">RJ639_043310</name>
</gene>
<protein>
    <recommendedName>
        <fullName evidence="1">DUF7875 domain-containing protein</fullName>
    </recommendedName>
</protein>
<name>A0AA88WCA2_9ASTE</name>
<dbReference type="Pfam" id="PF25285">
    <property type="entry name" value="DUF7875"/>
    <property type="match status" value="1"/>
</dbReference>
<keyword evidence="3" id="KW-1185">Reference proteome</keyword>
<sequence length="112" mass="12253">MPRPSLIVVYDQSSMIMSRSSLTVVVGNQNTDQRESYQDPHSLWLLELNPGLPGTGITVPRSLRWAACGAVSVGSTTALLRRTTVLASKTQAQCVWMDKNLTSEKPDIFSST</sequence>
<accession>A0AA88WCA2</accession>
<reference evidence="2" key="1">
    <citation type="submission" date="2022-12" db="EMBL/GenBank/DDBJ databases">
        <title>Draft genome assemblies for two species of Escallonia (Escalloniales).</title>
        <authorList>
            <person name="Chanderbali A."/>
            <person name="Dervinis C."/>
            <person name="Anghel I."/>
            <person name="Soltis D."/>
            <person name="Soltis P."/>
            <person name="Zapata F."/>
        </authorList>
    </citation>
    <scope>NUCLEOTIDE SEQUENCE</scope>
    <source>
        <strain evidence="2">UCBG64.0493</strain>
        <tissue evidence="2">Leaf</tissue>
    </source>
</reference>
<feature type="domain" description="DUF7875" evidence="1">
    <location>
        <begin position="54"/>
        <end position="90"/>
    </location>
</feature>
<evidence type="ECO:0000313" key="2">
    <source>
        <dbReference type="EMBL" id="KAK3025032.1"/>
    </source>
</evidence>
<dbReference type="EMBL" id="JAVXUP010000569">
    <property type="protein sequence ID" value="KAK3025032.1"/>
    <property type="molecule type" value="Genomic_DNA"/>
</dbReference>
<organism evidence="2 3">
    <name type="scientific">Escallonia herrerae</name>
    <dbReference type="NCBI Taxonomy" id="1293975"/>
    <lineage>
        <taxon>Eukaryota</taxon>
        <taxon>Viridiplantae</taxon>
        <taxon>Streptophyta</taxon>
        <taxon>Embryophyta</taxon>
        <taxon>Tracheophyta</taxon>
        <taxon>Spermatophyta</taxon>
        <taxon>Magnoliopsida</taxon>
        <taxon>eudicotyledons</taxon>
        <taxon>Gunneridae</taxon>
        <taxon>Pentapetalae</taxon>
        <taxon>asterids</taxon>
        <taxon>campanulids</taxon>
        <taxon>Escalloniales</taxon>
        <taxon>Escalloniaceae</taxon>
        <taxon>Escallonia</taxon>
    </lineage>
</organism>
<dbReference type="Proteomes" id="UP001188597">
    <property type="component" value="Unassembled WGS sequence"/>
</dbReference>
<dbReference type="AlphaFoldDB" id="A0AA88WCA2"/>
<comment type="caution">
    <text evidence="2">The sequence shown here is derived from an EMBL/GenBank/DDBJ whole genome shotgun (WGS) entry which is preliminary data.</text>
</comment>
<evidence type="ECO:0000313" key="3">
    <source>
        <dbReference type="Proteomes" id="UP001188597"/>
    </source>
</evidence>
<dbReference type="InterPro" id="IPR057197">
    <property type="entry name" value="DUF7875"/>
</dbReference>
<proteinExistence type="predicted"/>
<evidence type="ECO:0000259" key="1">
    <source>
        <dbReference type="Pfam" id="PF25285"/>
    </source>
</evidence>